<keyword evidence="3" id="KW-0547">Nucleotide-binding</keyword>
<keyword evidence="5" id="KW-0067">ATP-binding</keyword>
<evidence type="ECO:0000313" key="10">
    <source>
        <dbReference type="Proteomes" id="UP000476064"/>
    </source>
</evidence>
<evidence type="ECO:0000256" key="2">
    <source>
        <dbReference type="ARBA" id="ARBA00022679"/>
    </source>
</evidence>
<sequence length="440" mass="46863">MSEFVHRAPAMIGIVADDVTGANDIGIMYAKAGYATHVYTYNADKGLTLQAAERPDVLVLDTDSRFDSPEKAYAKVFQATRDLRRIGCSAFINKTCSVGRGNIGAEFDAMLDALDERFAAVVFGFPKNGRVTLNGIHYVHGNKLEVSEFRSDPVHPMTRSDMDGILQQQTKRKVTIIDRGTVAEGAAAIQARIAALKKQDYHYAIIDVEDQASLRAIAEAVQEERVTAGASALSEELALAWGAKHKPDEGSGVPKRESMGVVMAAGSLMPQTASQIAEAKAAGTVSVYELDALQLFTEDEREAELKRIAQSMAAAISGGRDALVHSPNTPEAVARTKAEGERRGIAGKEVSRLVSGALSAIVRRVLAETGQNRAVIAGGDTSAAVCASLGVSGMRIYREIESGLPSCVTLGGQPLLLVLKSGSFGRPDFLLKAADHVRHA</sequence>
<name>A0A6C0FYH7_9BACL</name>
<dbReference type="KEGG" id="plyc:GXP70_15000"/>
<evidence type="ECO:0000256" key="1">
    <source>
        <dbReference type="ARBA" id="ARBA00005715"/>
    </source>
</evidence>
<evidence type="ECO:0000259" key="7">
    <source>
        <dbReference type="Pfam" id="PF07005"/>
    </source>
</evidence>
<dbReference type="AlphaFoldDB" id="A0A6C0FYH7"/>
<dbReference type="Pfam" id="PF07005">
    <property type="entry name" value="SBD_N"/>
    <property type="match status" value="1"/>
</dbReference>
<dbReference type="EMBL" id="CP048209">
    <property type="protein sequence ID" value="QHT61132.1"/>
    <property type="molecule type" value="Genomic_DNA"/>
</dbReference>
<dbReference type="InterPro" id="IPR031475">
    <property type="entry name" value="NBD_C"/>
</dbReference>
<evidence type="ECO:0000256" key="6">
    <source>
        <dbReference type="ARBA" id="ARBA00023277"/>
    </source>
</evidence>
<dbReference type="Gene3D" id="3.40.980.20">
    <property type="entry name" value="Four-carbon acid sugar kinase, nucleotide binding domain"/>
    <property type="match status" value="1"/>
</dbReference>
<dbReference type="InterPro" id="IPR042213">
    <property type="entry name" value="NBD_C_sf"/>
</dbReference>
<keyword evidence="10" id="KW-1185">Reference proteome</keyword>
<proteinExistence type="inferred from homology"/>
<gene>
    <name evidence="9" type="ORF">GXP70_15000</name>
</gene>
<organism evidence="9 10">
    <name type="scientific">Paenibacillus lycopersici</name>
    <dbReference type="NCBI Taxonomy" id="2704462"/>
    <lineage>
        <taxon>Bacteria</taxon>
        <taxon>Bacillati</taxon>
        <taxon>Bacillota</taxon>
        <taxon>Bacilli</taxon>
        <taxon>Bacillales</taxon>
        <taxon>Paenibacillaceae</taxon>
        <taxon>Paenibacillus</taxon>
    </lineage>
</organism>
<evidence type="ECO:0000313" key="9">
    <source>
        <dbReference type="EMBL" id="QHT61132.1"/>
    </source>
</evidence>
<feature type="domain" description="Four-carbon acid sugar kinase nucleotide binding" evidence="8">
    <location>
        <begin position="263"/>
        <end position="430"/>
    </location>
</feature>
<dbReference type="InterPro" id="IPR010737">
    <property type="entry name" value="4-carb_acid_sugar_kinase_N"/>
</dbReference>
<evidence type="ECO:0000256" key="5">
    <source>
        <dbReference type="ARBA" id="ARBA00022840"/>
    </source>
</evidence>
<evidence type="ECO:0000259" key="8">
    <source>
        <dbReference type="Pfam" id="PF17042"/>
    </source>
</evidence>
<reference evidence="9 10" key="1">
    <citation type="submission" date="2020-01" db="EMBL/GenBank/DDBJ databases">
        <title>Paenibacillus sp. nov., isolated from tomato rhizosphere.</title>
        <authorList>
            <person name="Weon H.-Y."/>
            <person name="Lee S.A."/>
        </authorList>
    </citation>
    <scope>NUCLEOTIDE SEQUENCE [LARGE SCALE GENOMIC DNA]</scope>
    <source>
        <strain evidence="9 10">12200R-189</strain>
    </source>
</reference>
<keyword evidence="2" id="KW-0808">Transferase</keyword>
<accession>A0A6C0FYH7</accession>
<protein>
    <submittedName>
        <fullName evidence="9">Four-carbon acid sugar kinase family protein</fullName>
    </submittedName>
</protein>
<dbReference type="RefSeq" id="WP_162357571.1">
    <property type="nucleotide sequence ID" value="NZ_CP048209.1"/>
</dbReference>
<dbReference type="Proteomes" id="UP000476064">
    <property type="component" value="Chromosome"/>
</dbReference>
<dbReference type="Gene3D" id="3.40.50.10840">
    <property type="entry name" value="Putative sugar-binding, N-terminal domain"/>
    <property type="match status" value="1"/>
</dbReference>
<feature type="domain" description="Four-carbon acid sugar kinase N-terminal" evidence="7">
    <location>
        <begin position="12"/>
        <end position="236"/>
    </location>
</feature>
<comment type="similarity">
    <text evidence="1">Belongs to the four-carbon acid sugar kinase family.</text>
</comment>
<evidence type="ECO:0000256" key="4">
    <source>
        <dbReference type="ARBA" id="ARBA00022777"/>
    </source>
</evidence>
<dbReference type="SUPFAM" id="SSF142764">
    <property type="entry name" value="YgbK-like"/>
    <property type="match status" value="1"/>
</dbReference>
<dbReference type="GO" id="GO:0005524">
    <property type="term" value="F:ATP binding"/>
    <property type="evidence" value="ECO:0007669"/>
    <property type="project" value="UniProtKB-KW"/>
</dbReference>
<keyword evidence="6" id="KW-0119">Carbohydrate metabolism</keyword>
<dbReference type="Pfam" id="PF17042">
    <property type="entry name" value="NBD_C"/>
    <property type="match status" value="1"/>
</dbReference>
<keyword evidence="4 9" id="KW-0418">Kinase</keyword>
<dbReference type="GO" id="GO:0016301">
    <property type="term" value="F:kinase activity"/>
    <property type="evidence" value="ECO:0007669"/>
    <property type="project" value="UniProtKB-KW"/>
</dbReference>
<evidence type="ECO:0000256" key="3">
    <source>
        <dbReference type="ARBA" id="ARBA00022741"/>
    </source>
</evidence>
<dbReference type="InterPro" id="IPR037051">
    <property type="entry name" value="4-carb_acid_sugar_kinase_N_sf"/>
</dbReference>